<dbReference type="InterPro" id="IPR038721">
    <property type="entry name" value="IS701-like_DDE_dom"/>
</dbReference>
<protein>
    <recommendedName>
        <fullName evidence="2">Transposase IS701-like DDE domain-containing protein</fullName>
    </recommendedName>
</protein>
<dbReference type="RefSeq" id="WP_220197807.1">
    <property type="nucleotide sequence ID" value="NZ_BNJF01000004.1"/>
</dbReference>
<keyword evidence="4" id="KW-1185">Reference proteome</keyword>
<name>A0A8J3I723_9CHLR</name>
<sequence>MYLTTWNEFRHEIYDCFLRAKDALFNTVDALMTETQAKSLPEVTQSLWFERKWSSIYEAFEDGRIDQQALRKVFIRYLPEKEVGSSLWIGIDTSSIARPRSLTARDRSALPVHNLPKCEKPVTFGWQFSTVVALPDPASSWTYILDQQRVNTGTTAAQMAFAQLQQLSSLLPKETVVVLDRGYNAIWLWCQCSTLPLQGTLIRLKGNRCFYRAAPAPSGKRGAPRKDGEKLQPEEESSHGSPDGTWQGQDAKGRLVTVTWWKQVHVKQARWLEVTVLQVVRPHATNKERDPRVSWFVWIGDTSVDLASIALGYVRRFGQEHGYRFDKQALLWEKPRLRTPEQFERWSLIVAIAHNQVVLARSVVEPQLRPWENKQRVSTPQQVRRGIGKLLPRLGTPAKPVQLRGKSKGRQMGVQIGKAKRFPVVHKTPKLPPLIPK</sequence>
<accession>A0A8J3I723</accession>
<dbReference type="InterPro" id="IPR012337">
    <property type="entry name" value="RNaseH-like_sf"/>
</dbReference>
<dbReference type="AlphaFoldDB" id="A0A8J3I723"/>
<organism evidence="3 4">
    <name type="scientific">Ktedonospora formicarum</name>
    <dbReference type="NCBI Taxonomy" id="2778364"/>
    <lineage>
        <taxon>Bacteria</taxon>
        <taxon>Bacillati</taxon>
        <taxon>Chloroflexota</taxon>
        <taxon>Ktedonobacteria</taxon>
        <taxon>Ktedonobacterales</taxon>
        <taxon>Ktedonobacteraceae</taxon>
        <taxon>Ktedonospora</taxon>
    </lineage>
</organism>
<comment type="caution">
    <text evidence="3">The sequence shown here is derived from an EMBL/GenBank/DDBJ whole genome shotgun (WGS) entry which is preliminary data.</text>
</comment>
<feature type="compositionally biased region" description="Basic and acidic residues" evidence="1">
    <location>
        <begin position="224"/>
        <end position="238"/>
    </location>
</feature>
<dbReference type="EMBL" id="BNJF01000004">
    <property type="protein sequence ID" value="GHO48616.1"/>
    <property type="molecule type" value="Genomic_DNA"/>
</dbReference>
<proteinExistence type="predicted"/>
<dbReference type="SUPFAM" id="SSF53098">
    <property type="entry name" value="Ribonuclease H-like"/>
    <property type="match status" value="1"/>
</dbReference>
<feature type="region of interest" description="Disordered" evidence="1">
    <location>
        <begin position="215"/>
        <end position="249"/>
    </location>
</feature>
<evidence type="ECO:0000313" key="4">
    <source>
        <dbReference type="Proteomes" id="UP000612362"/>
    </source>
</evidence>
<reference evidence="3" key="1">
    <citation type="submission" date="2020-10" db="EMBL/GenBank/DDBJ databases">
        <title>Taxonomic study of unclassified bacteria belonging to the class Ktedonobacteria.</title>
        <authorList>
            <person name="Yabe S."/>
            <person name="Wang C.M."/>
            <person name="Zheng Y."/>
            <person name="Sakai Y."/>
            <person name="Cavaletti L."/>
            <person name="Monciardini P."/>
            <person name="Donadio S."/>
        </authorList>
    </citation>
    <scope>NUCLEOTIDE SEQUENCE</scope>
    <source>
        <strain evidence="3">SOSP1-1</strain>
    </source>
</reference>
<gene>
    <name evidence="3" type="ORF">KSX_67790</name>
</gene>
<dbReference type="Gene3D" id="3.90.350.10">
    <property type="entry name" value="Transposase Inhibitor Protein From Tn5, Chain A, domain 1"/>
    <property type="match status" value="1"/>
</dbReference>
<dbReference type="Proteomes" id="UP000612362">
    <property type="component" value="Unassembled WGS sequence"/>
</dbReference>
<evidence type="ECO:0000259" key="2">
    <source>
        <dbReference type="Pfam" id="PF13546"/>
    </source>
</evidence>
<evidence type="ECO:0000256" key="1">
    <source>
        <dbReference type="SAM" id="MobiDB-lite"/>
    </source>
</evidence>
<dbReference type="Pfam" id="PF13546">
    <property type="entry name" value="DDE_5"/>
    <property type="match status" value="1"/>
</dbReference>
<evidence type="ECO:0000313" key="3">
    <source>
        <dbReference type="EMBL" id="GHO48616.1"/>
    </source>
</evidence>
<dbReference type="NCBIfam" id="NF041680">
    <property type="entry name" value="transp_NF041680"/>
    <property type="match status" value="1"/>
</dbReference>
<feature type="domain" description="Transposase IS701-like DDE" evidence="2">
    <location>
        <begin position="13"/>
        <end position="264"/>
    </location>
</feature>